<dbReference type="EMBL" id="UINC01155017">
    <property type="protein sequence ID" value="SVD50622.1"/>
    <property type="molecule type" value="Genomic_DNA"/>
</dbReference>
<name>A0A382VVS8_9ZZZZ</name>
<sequence>MKSYLIKRNPDFVDKGVIVKRKVKNKGFSETTIRN</sequence>
<dbReference type="AlphaFoldDB" id="A0A382VVS8"/>
<organism evidence="1">
    <name type="scientific">marine metagenome</name>
    <dbReference type="NCBI Taxonomy" id="408172"/>
    <lineage>
        <taxon>unclassified sequences</taxon>
        <taxon>metagenomes</taxon>
        <taxon>ecological metagenomes</taxon>
    </lineage>
</organism>
<evidence type="ECO:0000313" key="1">
    <source>
        <dbReference type="EMBL" id="SVD50622.1"/>
    </source>
</evidence>
<proteinExistence type="predicted"/>
<gene>
    <name evidence="1" type="ORF">METZ01_LOCUS403476</name>
</gene>
<feature type="non-terminal residue" evidence="1">
    <location>
        <position position="35"/>
    </location>
</feature>
<accession>A0A382VVS8</accession>
<protein>
    <submittedName>
        <fullName evidence="1">Uncharacterized protein</fullName>
    </submittedName>
</protein>
<reference evidence="1" key="1">
    <citation type="submission" date="2018-05" db="EMBL/GenBank/DDBJ databases">
        <authorList>
            <person name="Lanie J.A."/>
            <person name="Ng W.-L."/>
            <person name="Kazmierczak K.M."/>
            <person name="Andrzejewski T.M."/>
            <person name="Davidsen T.M."/>
            <person name="Wayne K.J."/>
            <person name="Tettelin H."/>
            <person name="Glass J.I."/>
            <person name="Rusch D."/>
            <person name="Podicherti R."/>
            <person name="Tsui H.-C.T."/>
            <person name="Winkler M.E."/>
        </authorList>
    </citation>
    <scope>NUCLEOTIDE SEQUENCE</scope>
</reference>